<evidence type="ECO:0000313" key="1">
    <source>
        <dbReference type="EMBL" id="QBK85776.1"/>
    </source>
</evidence>
<reference evidence="1" key="1">
    <citation type="journal article" date="2019" name="MBio">
        <title>Virus Genomes from Deep Sea Sediments Expand the Ocean Megavirome and Support Independent Origins of Viral Gigantism.</title>
        <authorList>
            <person name="Backstrom D."/>
            <person name="Yutin N."/>
            <person name="Jorgensen S.L."/>
            <person name="Dharamshi J."/>
            <person name="Homa F."/>
            <person name="Zaremba-Niedwiedzka K."/>
            <person name="Spang A."/>
            <person name="Wolf Y.I."/>
            <person name="Koonin E.V."/>
            <person name="Ettema T.J."/>
        </authorList>
    </citation>
    <scope>NUCLEOTIDE SEQUENCE</scope>
</reference>
<sequence length="201" mass="23238">MEYIADLLISICGKIYDFIGVSPCQVCGKTLFGNGHPFMMGKIYGLWEYISSTPSTHWKCCPCPRCGTPVDKPCCIRIHVVSLPMKPYGEYQEDLRYIFIVPWSCPCLETLSEEDIRKGIVNEIVNYVCLVFYGDEETRDFLRFSAPYIDRPTILKKIREKEKYCRPDQREAFDYFMKTFDEVVVGGRGIKKADLSNFTNL</sequence>
<accession>A0A481YTE2</accession>
<proteinExistence type="predicted"/>
<protein>
    <submittedName>
        <fullName evidence="1">Uncharacterized protein</fullName>
    </submittedName>
</protein>
<dbReference type="EMBL" id="MK500327">
    <property type="protein sequence ID" value="QBK85776.1"/>
    <property type="molecule type" value="Genomic_DNA"/>
</dbReference>
<name>A0A481YTE2_9VIRU</name>
<organism evidence="1">
    <name type="scientific">Marseillevirus LCMAC101</name>
    <dbReference type="NCBI Taxonomy" id="2506602"/>
    <lineage>
        <taxon>Viruses</taxon>
        <taxon>Varidnaviria</taxon>
        <taxon>Bamfordvirae</taxon>
        <taxon>Nucleocytoviricota</taxon>
        <taxon>Megaviricetes</taxon>
        <taxon>Pimascovirales</taxon>
        <taxon>Pimascovirales incertae sedis</taxon>
        <taxon>Marseilleviridae</taxon>
    </lineage>
</organism>
<gene>
    <name evidence="1" type="ORF">LCMAC101_03710</name>
</gene>